<organism evidence="2 3">
    <name type="scientific">Colletotrichum lupini</name>
    <dbReference type="NCBI Taxonomy" id="145971"/>
    <lineage>
        <taxon>Eukaryota</taxon>
        <taxon>Fungi</taxon>
        <taxon>Dikarya</taxon>
        <taxon>Ascomycota</taxon>
        <taxon>Pezizomycotina</taxon>
        <taxon>Sordariomycetes</taxon>
        <taxon>Hypocreomycetidae</taxon>
        <taxon>Glomerellales</taxon>
        <taxon>Glomerellaceae</taxon>
        <taxon>Colletotrichum</taxon>
        <taxon>Colletotrichum acutatum species complex</taxon>
    </lineage>
</organism>
<evidence type="ECO:0000313" key="2">
    <source>
        <dbReference type="EMBL" id="UQC84545.1"/>
    </source>
</evidence>
<feature type="non-terminal residue" evidence="2">
    <location>
        <position position="1"/>
    </location>
</feature>
<dbReference type="EMBL" id="CP019477">
    <property type="protein sequence ID" value="UQC84545.1"/>
    <property type="molecule type" value="Genomic_DNA"/>
</dbReference>
<evidence type="ECO:0000313" key="3">
    <source>
        <dbReference type="Proteomes" id="UP000830671"/>
    </source>
</evidence>
<dbReference type="AlphaFoldDB" id="A0A9Q8WJ65"/>
<evidence type="ECO:0000256" key="1">
    <source>
        <dbReference type="SAM" id="Phobius"/>
    </source>
</evidence>
<feature type="transmembrane region" description="Helical" evidence="1">
    <location>
        <begin position="41"/>
        <end position="59"/>
    </location>
</feature>
<sequence length="72" mass="8005">GVQYLACNGIEEHLKISSFPFVPTPQAAISFQKNQTKHQTVHQFIGIIVSIIRFPIAIFSPAKAGRNRPFTP</sequence>
<keyword evidence="3" id="KW-1185">Reference proteome</keyword>
<reference evidence="2" key="1">
    <citation type="journal article" date="2021" name="Mol. Plant Microbe Interact.">
        <title>Complete Genome Sequence of the Plant-Pathogenic Fungus Colletotrichum lupini.</title>
        <authorList>
            <person name="Baroncelli R."/>
            <person name="Pensec F."/>
            <person name="Da Lio D."/>
            <person name="Boufleur T."/>
            <person name="Vicente I."/>
            <person name="Sarrocco S."/>
            <person name="Picot A."/>
            <person name="Baraldi E."/>
            <person name="Sukno S."/>
            <person name="Thon M."/>
            <person name="Le Floch G."/>
        </authorList>
    </citation>
    <scope>NUCLEOTIDE SEQUENCE</scope>
    <source>
        <strain evidence="2">IMI 504893</strain>
    </source>
</reference>
<dbReference type="RefSeq" id="XP_049146162.1">
    <property type="nucleotide sequence ID" value="XM_049289018.1"/>
</dbReference>
<keyword evidence="1" id="KW-0472">Membrane</keyword>
<protein>
    <submittedName>
        <fullName evidence="2">Uncharacterized protein</fullName>
    </submittedName>
</protein>
<gene>
    <name evidence="2" type="ORF">CLUP02_10042</name>
</gene>
<dbReference type="Proteomes" id="UP000830671">
    <property type="component" value="Chromosome 5"/>
</dbReference>
<dbReference type="GeneID" id="73344028"/>
<name>A0A9Q8WJ65_9PEZI</name>
<dbReference type="KEGG" id="clup:CLUP02_10042"/>
<proteinExistence type="predicted"/>
<keyword evidence="1" id="KW-0812">Transmembrane</keyword>
<accession>A0A9Q8WJ65</accession>
<keyword evidence="1" id="KW-1133">Transmembrane helix</keyword>